<reference evidence="2 3" key="1">
    <citation type="submission" date="2015-08" db="EMBL/GenBank/DDBJ databases">
        <authorList>
            <person name="Babu N.S."/>
            <person name="Beckwith C.J."/>
            <person name="Beseler K.G."/>
            <person name="Brison A."/>
            <person name="Carone J.V."/>
            <person name="Caskin T.P."/>
            <person name="Diamond M."/>
            <person name="Durham M.E."/>
            <person name="Foxe J.M."/>
            <person name="Go M."/>
            <person name="Henderson B.A."/>
            <person name="Jones I.B."/>
            <person name="McGettigan J.A."/>
            <person name="Micheletti S.J."/>
            <person name="Nasrallah M.E."/>
            <person name="Ortiz D."/>
            <person name="Piller C.R."/>
            <person name="Privatt S.R."/>
            <person name="Schneider S.L."/>
            <person name="Sharp S."/>
            <person name="Smith T.C."/>
            <person name="Stanton J.D."/>
            <person name="Ullery H.E."/>
            <person name="Wilson R.J."/>
            <person name="Serrano M.G."/>
            <person name="Buck G."/>
            <person name="Lee V."/>
            <person name="Wang Y."/>
            <person name="Carvalho R."/>
            <person name="Voegtly L."/>
            <person name="Shi R."/>
            <person name="Duckworth R."/>
            <person name="Johnson A."/>
            <person name="Loviza R."/>
            <person name="Walstead R."/>
            <person name="Shah Z."/>
            <person name="Kiflezghi M."/>
            <person name="Wade K."/>
            <person name="Ball S.L."/>
            <person name="Bradley K.W."/>
            <person name="Asai D.J."/>
            <person name="Bowman C.A."/>
            <person name="Russell D.A."/>
            <person name="Pope W.H."/>
            <person name="Jacobs-Sera D."/>
            <person name="Hendrix R.W."/>
            <person name="Hatfull G.F."/>
        </authorList>
    </citation>
    <scope>NUCLEOTIDE SEQUENCE [LARGE SCALE GENOMIC DNA]</scope>
    <source>
        <strain evidence="2 3">DSM 27710</strain>
    </source>
</reference>
<protein>
    <submittedName>
        <fullName evidence="2">Uncharacterized protein</fullName>
    </submittedName>
</protein>
<dbReference type="EMBL" id="CP012332">
    <property type="protein sequence ID" value="AKU93114.1"/>
    <property type="molecule type" value="Genomic_DNA"/>
</dbReference>
<proteinExistence type="predicted"/>
<organism evidence="2 3">
    <name type="scientific">Vulgatibacter incomptus</name>
    <dbReference type="NCBI Taxonomy" id="1391653"/>
    <lineage>
        <taxon>Bacteria</taxon>
        <taxon>Pseudomonadati</taxon>
        <taxon>Myxococcota</taxon>
        <taxon>Myxococcia</taxon>
        <taxon>Myxococcales</taxon>
        <taxon>Cystobacterineae</taxon>
        <taxon>Vulgatibacteraceae</taxon>
        <taxon>Vulgatibacter</taxon>
    </lineage>
</organism>
<evidence type="ECO:0000313" key="3">
    <source>
        <dbReference type="Proteomes" id="UP000055590"/>
    </source>
</evidence>
<accession>A0A0K1PJ32</accession>
<name>A0A0K1PJ32_9BACT</name>
<dbReference type="STRING" id="1391653.AKJ08_3501"/>
<dbReference type="KEGG" id="vin:AKJ08_3501"/>
<keyword evidence="3" id="KW-1185">Reference proteome</keyword>
<keyword evidence="1" id="KW-1133">Transmembrane helix</keyword>
<dbReference type="RefSeq" id="WP_050727185.1">
    <property type="nucleotide sequence ID" value="NZ_CP012332.1"/>
</dbReference>
<sequence length="96" mass="10526">MDDRVNPASEASELVYRAAPVFRAEHGETRLTRLVEQQSAKVSSVVFLFASIGTMVASLALELAGKRRVSRFIGMWPGPILAMGVYNKLVKTFGAR</sequence>
<keyword evidence="1" id="KW-0472">Membrane</keyword>
<evidence type="ECO:0000256" key="1">
    <source>
        <dbReference type="SAM" id="Phobius"/>
    </source>
</evidence>
<dbReference type="Proteomes" id="UP000055590">
    <property type="component" value="Chromosome"/>
</dbReference>
<keyword evidence="1" id="KW-0812">Transmembrane</keyword>
<dbReference type="AlphaFoldDB" id="A0A0K1PJ32"/>
<feature type="transmembrane region" description="Helical" evidence="1">
    <location>
        <begin position="42"/>
        <end position="61"/>
    </location>
</feature>
<evidence type="ECO:0000313" key="2">
    <source>
        <dbReference type="EMBL" id="AKU93114.1"/>
    </source>
</evidence>
<gene>
    <name evidence="2" type="ORF">AKJ08_3501</name>
</gene>